<evidence type="ECO:0000313" key="8">
    <source>
        <dbReference type="Proteomes" id="UP001597337"/>
    </source>
</evidence>
<evidence type="ECO:0000256" key="5">
    <source>
        <dbReference type="SAM" id="Phobius"/>
    </source>
</evidence>
<keyword evidence="5" id="KW-0812">Transmembrane</keyword>
<proteinExistence type="inferred from homology"/>
<accession>A0ABW4Y791</accession>
<dbReference type="Gene3D" id="1.10.287.950">
    <property type="entry name" value="Methyl-accepting chemotaxis protein"/>
    <property type="match status" value="1"/>
</dbReference>
<dbReference type="RefSeq" id="WP_386025502.1">
    <property type="nucleotide sequence ID" value="NZ_JBHUHX010000016.1"/>
</dbReference>
<dbReference type="PANTHER" id="PTHR32089:SF74">
    <property type="entry name" value="METHYL-ACCEPTING CHEMOTAXIS PROTEIN AER"/>
    <property type="match status" value="1"/>
</dbReference>
<feature type="domain" description="Methyl-accepting transducer" evidence="6">
    <location>
        <begin position="237"/>
        <end position="473"/>
    </location>
</feature>
<evidence type="ECO:0000256" key="2">
    <source>
        <dbReference type="ARBA" id="ARBA00023224"/>
    </source>
</evidence>
<feature type="transmembrane region" description="Helical" evidence="5">
    <location>
        <begin position="100"/>
        <end position="121"/>
    </location>
</feature>
<evidence type="ECO:0000313" key="7">
    <source>
        <dbReference type="EMBL" id="MFD2111783.1"/>
    </source>
</evidence>
<dbReference type="InterPro" id="IPR004089">
    <property type="entry name" value="MCPsignal_dom"/>
</dbReference>
<keyword evidence="5" id="KW-1133">Transmembrane helix</keyword>
<gene>
    <name evidence="7" type="ORF">ACFSJC_08025</name>
</gene>
<dbReference type="SMART" id="SM00283">
    <property type="entry name" value="MA"/>
    <property type="match status" value="1"/>
</dbReference>
<reference evidence="8" key="1">
    <citation type="journal article" date="2019" name="Int. J. Syst. Evol. Microbiol.">
        <title>The Global Catalogue of Microorganisms (GCM) 10K type strain sequencing project: providing services to taxonomists for standard genome sequencing and annotation.</title>
        <authorList>
            <consortium name="The Broad Institute Genomics Platform"/>
            <consortium name="The Broad Institute Genome Sequencing Center for Infectious Disease"/>
            <person name="Wu L."/>
            <person name="Ma J."/>
        </authorList>
    </citation>
    <scope>NUCLEOTIDE SEQUENCE [LARGE SCALE GENOMIC DNA]</scope>
    <source>
        <strain evidence="8">KACC 12597</strain>
    </source>
</reference>
<comment type="similarity">
    <text evidence="3">Belongs to the methyl-accepting chemotaxis (MCP) protein family.</text>
</comment>
<dbReference type="PANTHER" id="PTHR32089">
    <property type="entry name" value="METHYL-ACCEPTING CHEMOTAXIS PROTEIN MCPB"/>
    <property type="match status" value="1"/>
</dbReference>
<comment type="caution">
    <text evidence="7">The sequence shown here is derived from an EMBL/GenBank/DDBJ whole genome shotgun (WGS) entry which is preliminary data.</text>
</comment>
<dbReference type="PRINTS" id="PR00260">
    <property type="entry name" value="CHEMTRNSDUCR"/>
</dbReference>
<evidence type="ECO:0000256" key="1">
    <source>
        <dbReference type="ARBA" id="ARBA00004370"/>
    </source>
</evidence>
<evidence type="ECO:0000256" key="3">
    <source>
        <dbReference type="ARBA" id="ARBA00029447"/>
    </source>
</evidence>
<dbReference type="Proteomes" id="UP001597337">
    <property type="component" value="Unassembled WGS sequence"/>
</dbReference>
<evidence type="ECO:0000256" key="4">
    <source>
        <dbReference type="PROSITE-ProRule" id="PRU00284"/>
    </source>
</evidence>
<evidence type="ECO:0000259" key="6">
    <source>
        <dbReference type="PROSITE" id="PS50111"/>
    </source>
</evidence>
<feature type="transmembrane region" description="Helical" evidence="5">
    <location>
        <begin position="157"/>
        <end position="180"/>
    </location>
</feature>
<dbReference type="Pfam" id="PF00015">
    <property type="entry name" value="MCPsignal"/>
    <property type="match status" value="1"/>
</dbReference>
<comment type="subcellular location">
    <subcellularLocation>
        <location evidence="1">Membrane</location>
    </subcellularLocation>
</comment>
<keyword evidence="5" id="KW-0472">Membrane</keyword>
<dbReference type="SUPFAM" id="SSF58104">
    <property type="entry name" value="Methyl-accepting chemotaxis protein (MCP) signaling domain"/>
    <property type="match status" value="1"/>
</dbReference>
<keyword evidence="2 4" id="KW-0807">Transducer</keyword>
<protein>
    <submittedName>
        <fullName evidence="7">Methyl-accepting chemotaxis protein</fullName>
    </submittedName>
</protein>
<keyword evidence="8" id="KW-1185">Reference proteome</keyword>
<dbReference type="InterPro" id="IPR004090">
    <property type="entry name" value="Chemotax_Me-accpt_rcpt"/>
</dbReference>
<feature type="transmembrane region" description="Helical" evidence="5">
    <location>
        <begin position="75"/>
        <end position="94"/>
    </location>
</feature>
<dbReference type="PROSITE" id="PS50111">
    <property type="entry name" value="CHEMOTAXIS_TRANSDUC_2"/>
    <property type="match status" value="1"/>
</dbReference>
<organism evidence="7 8">
    <name type="scientific">Thiorhodococcus fuscus</name>
    <dbReference type="NCBI Taxonomy" id="527200"/>
    <lineage>
        <taxon>Bacteria</taxon>
        <taxon>Pseudomonadati</taxon>
        <taxon>Pseudomonadota</taxon>
        <taxon>Gammaproteobacteria</taxon>
        <taxon>Chromatiales</taxon>
        <taxon>Chromatiaceae</taxon>
        <taxon>Thiorhodococcus</taxon>
    </lineage>
</organism>
<sequence length="509" mass="55242">MHTAATLRHRAPAKNAKTRRYDKILLLILLAHLPVTIFLAPIGYGTNDFALSASLMVGTLTVAAYLLLRGTPSFGLISAIMLMAFSAIMIQSELGRIEMHFHIFCALAVLLIYRNWVYILVAGSLITVHHLGFTALQLSGATISGMPIMIFSDGCSWGLTALHLTFIAAESLVLIAYALLMRRDEQVADRLVGAISALDDKKDLTLQIANDDKSPVLSAFNDTLRKFAILTRSVSNAADEIRAVSQQLGHIARTAEEDISAQHAQTKQAASAIGDMFKRIEEVAANTRSAADAADAANLRAFEGQDRFNRAVRSTAELQQIMVEASGAIRLLKSNAESIGLVVDVIRGISEQINLLALNAAIESARAGEHGRGFTVVAEEVRVLAQRTQDSTKEVQDMIQKIQAGIERSFAKTDYGHQKSTATSTEILQAGLALNEILESVSQISIMNDQVAQAVDRQNQAVESLDSSIRNIALHNANVIEKSKTNLSSASTLQKVSKTLDRLATTYRH</sequence>
<dbReference type="EMBL" id="JBHUHX010000016">
    <property type="protein sequence ID" value="MFD2111783.1"/>
    <property type="molecule type" value="Genomic_DNA"/>
</dbReference>
<feature type="transmembrane region" description="Helical" evidence="5">
    <location>
        <begin position="24"/>
        <end position="43"/>
    </location>
</feature>
<name>A0ABW4Y791_9GAMM</name>
<feature type="transmembrane region" description="Helical" evidence="5">
    <location>
        <begin position="133"/>
        <end position="151"/>
    </location>
</feature>